<proteinExistence type="predicted"/>
<gene>
    <name evidence="1" type="ORF">CGI_10006236</name>
</gene>
<dbReference type="InterPro" id="IPR001846">
    <property type="entry name" value="VWF_type-D"/>
</dbReference>
<name>K1QFN2_MAGGI</name>
<dbReference type="HOGENOM" id="CLU_691265_0_0_1"/>
<protein>
    <submittedName>
        <fullName evidence="1">Uncharacterized protein</fullName>
    </submittedName>
</protein>
<accession>K1QFN2</accession>
<dbReference type="PANTHER" id="PTHR37860">
    <property type="entry name" value="AGAP008810-PA"/>
    <property type="match status" value="1"/>
</dbReference>
<dbReference type="PROSITE" id="PS51233">
    <property type="entry name" value="VWFD"/>
    <property type="match status" value="1"/>
</dbReference>
<dbReference type="EMBL" id="JH817745">
    <property type="protein sequence ID" value="EKC20361.1"/>
    <property type="molecule type" value="Genomic_DNA"/>
</dbReference>
<dbReference type="Pfam" id="PF00094">
    <property type="entry name" value="VWD"/>
    <property type="match status" value="1"/>
</dbReference>
<dbReference type="SMART" id="SM00216">
    <property type="entry name" value="VWD"/>
    <property type="match status" value="1"/>
</dbReference>
<reference evidence="1" key="1">
    <citation type="journal article" date="2012" name="Nature">
        <title>The oyster genome reveals stress adaptation and complexity of shell formation.</title>
        <authorList>
            <person name="Zhang G."/>
            <person name="Fang X."/>
            <person name="Guo X."/>
            <person name="Li L."/>
            <person name="Luo R."/>
            <person name="Xu F."/>
            <person name="Yang P."/>
            <person name="Zhang L."/>
            <person name="Wang X."/>
            <person name="Qi H."/>
            <person name="Xiong Z."/>
            <person name="Que H."/>
            <person name="Xie Y."/>
            <person name="Holland P.W."/>
            <person name="Paps J."/>
            <person name="Zhu Y."/>
            <person name="Wu F."/>
            <person name="Chen Y."/>
            <person name="Wang J."/>
            <person name="Peng C."/>
            <person name="Meng J."/>
            <person name="Yang L."/>
            <person name="Liu J."/>
            <person name="Wen B."/>
            <person name="Zhang N."/>
            <person name="Huang Z."/>
            <person name="Zhu Q."/>
            <person name="Feng Y."/>
            <person name="Mount A."/>
            <person name="Hedgecock D."/>
            <person name="Xu Z."/>
            <person name="Liu Y."/>
            <person name="Domazet-Loso T."/>
            <person name="Du Y."/>
            <person name="Sun X."/>
            <person name="Zhang S."/>
            <person name="Liu B."/>
            <person name="Cheng P."/>
            <person name="Jiang X."/>
            <person name="Li J."/>
            <person name="Fan D."/>
            <person name="Wang W."/>
            <person name="Fu W."/>
            <person name="Wang T."/>
            <person name="Wang B."/>
            <person name="Zhang J."/>
            <person name="Peng Z."/>
            <person name="Li Y."/>
            <person name="Li N."/>
            <person name="Wang J."/>
            <person name="Chen M."/>
            <person name="He Y."/>
            <person name="Tan F."/>
            <person name="Song X."/>
            <person name="Zheng Q."/>
            <person name="Huang R."/>
            <person name="Yang H."/>
            <person name="Du X."/>
            <person name="Chen L."/>
            <person name="Yang M."/>
            <person name="Gaffney P.M."/>
            <person name="Wang S."/>
            <person name="Luo L."/>
            <person name="She Z."/>
            <person name="Ming Y."/>
            <person name="Huang W."/>
            <person name="Zhang S."/>
            <person name="Huang B."/>
            <person name="Zhang Y."/>
            <person name="Qu T."/>
            <person name="Ni P."/>
            <person name="Miao G."/>
            <person name="Wang J."/>
            <person name="Wang Q."/>
            <person name="Steinberg C.E."/>
            <person name="Wang H."/>
            <person name="Li N."/>
            <person name="Qian L."/>
            <person name="Zhang G."/>
            <person name="Li Y."/>
            <person name="Yang H."/>
            <person name="Liu X."/>
            <person name="Wang J."/>
            <person name="Yin Y."/>
            <person name="Wang J."/>
        </authorList>
    </citation>
    <scope>NUCLEOTIDE SEQUENCE [LARGE SCALE GENOMIC DNA]</scope>
    <source>
        <strain evidence="1">05x7-T-G4-1.051#20</strain>
    </source>
</reference>
<dbReference type="PANTHER" id="PTHR37860:SF1">
    <property type="match status" value="1"/>
</dbReference>
<dbReference type="InParanoid" id="K1QFN2"/>
<organism evidence="1">
    <name type="scientific">Magallana gigas</name>
    <name type="common">Pacific oyster</name>
    <name type="synonym">Crassostrea gigas</name>
    <dbReference type="NCBI Taxonomy" id="29159"/>
    <lineage>
        <taxon>Eukaryota</taxon>
        <taxon>Metazoa</taxon>
        <taxon>Spiralia</taxon>
        <taxon>Lophotrochozoa</taxon>
        <taxon>Mollusca</taxon>
        <taxon>Bivalvia</taxon>
        <taxon>Autobranchia</taxon>
        <taxon>Pteriomorphia</taxon>
        <taxon>Ostreida</taxon>
        <taxon>Ostreoidea</taxon>
        <taxon>Ostreidae</taxon>
        <taxon>Magallana</taxon>
    </lineage>
</organism>
<evidence type="ECO:0000313" key="1">
    <source>
        <dbReference type="EMBL" id="EKC20361.1"/>
    </source>
</evidence>
<sequence length="399" mass="45597">MNTAFSEVADAVGKELNSKYNLIREAASNGYRPYGIFLEEMIEELSKRFPSADFTMLRNLIKSNKVQWQSFPGKDKYDLYVEFTKELMTLIESRGGYYYAELMDVIGQQFLELSASLESAMKHYEDAVSRISKNQLSEYIGSKYDSLLKTATEYRVPDIASQYTNAIYDVRDQISSRMNGPVLATIKEAAGQSYHLGYDAYKFWEVEENIKSVMKNIFEMIKKDIEEEFSILKNSVTVAYLRGDHFTTFDGKEFDFSGKCSYVLTRDYIDGNFSIIINYLGKNKKQLIITTATKTLQIAPNGKLRIDGKISSAPYQSTELKIVQEAESLNVNGRGFSVKYNIPRDELKFVVSGWYHGKLGGLFGTNNNEIYDDMMTSSRRTVVDVDPFVNSWEVDSKCR</sequence>
<dbReference type="AlphaFoldDB" id="K1QFN2"/>